<dbReference type="AlphaFoldDB" id="A0AAV6WI78"/>
<evidence type="ECO:0000313" key="2">
    <source>
        <dbReference type="Proteomes" id="UP000826271"/>
    </source>
</evidence>
<reference evidence="1" key="1">
    <citation type="submission" date="2019-10" db="EMBL/GenBank/DDBJ databases">
        <authorList>
            <person name="Zhang R."/>
            <person name="Pan Y."/>
            <person name="Wang J."/>
            <person name="Ma R."/>
            <person name="Yu S."/>
        </authorList>
    </citation>
    <scope>NUCLEOTIDE SEQUENCE</scope>
    <source>
        <strain evidence="1">LA-IB0</strain>
        <tissue evidence="1">Leaf</tissue>
    </source>
</reference>
<evidence type="ECO:0000313" key="1">
    <source>
        <dbReference type="EMBL" id="KAG8368555.1"/>
    </source>
</evidence>
<evidence type="ECO:0008006" key="3">
    <source>
        <dbReference type="Google" id="ProtNLM"/>
    </source>
</evidence>
<comment type="caution">
    <text evidence="1">The sequence shown here is derived from an EMBL/GenBank/DDBJ whole genome shotgun (WGS) entry which is preliminary data.</text>
</comment>
<name>A0AAV6WI78_9LAMI</name>
<keyword evidence="2" id="KW-1185">Reference proteome</keyword>
<accession>A0AAV6WI78</accession>
<protein>
    <recommendedName>
        <fullName evidence="3">V-SNARE coiled-coil homology domain-containing protein</fullName>
    </recommendedName>
</protein>
<dbReference type="EMBL" id="WHWC01000015">
    <property type="protein sequence ID" value="KAG8368555.1"/>
    <property type="molecule type" value="Genomic_DNA"/>
</dbReference>
<sequence>MATTYTAVVTLMHDLEHLVRSYHHTFGSGTFSFGWGKAVQCLPDLTLEEEIAMRDDYIPTEIVERRAIIEGSKSILSEITEEMSSINKELKKIRDDDDRMVHDLDDTIAASNSTTGNLSFYIQHNSLA</sequence>
<dbReference type="Proteomes" id="UP000826271">
    <property type="component" value="Unassembled WGS sequence"/>
</dbReference>
<gene>
    <name evidence="1" type="ORF">BUALT_Bualt15G0057700</name>
</gene>
<proteinExistence type="predicted"/>
<organism evidence="1 2">
    <name type="scientific">Buddleja alternifolia</name>
    <dbReference type="NCBI Taxonomy" id="168488"/>
    <lineage>
        <taxon>Eukaryota</taxon>
        <taxon>Viridiplantae</taxon>
        <taxon>Streptophyta</taxon>
        <taxon>Embryophyta</taxon>
        <taxon>Tracheophyta</taxon>
        <taxon>Spermatophyta</taxon>
        <taxon>Magnoliopsida</taxon>
        <taxon>eudicotyledons</taxon>
        <taxon>Gunneridae</taxon>
        <taxon>Pentapetalae</taxon>
        <taxon>asterids</taxon>
        <taxon>lamiids</taxon>
        <taxon>Lamiales</taxon>
        <taxon>Scrophulariaceae</taxon>
        <taxon>Buddlejeae</taxon>
        <taxon>Buddleja</taxon>
    </lineage>
</organism>